<gene>
    <name evidence="2" type="ORF">GZH47_31265</name>
    <name evidence="3" type="ORF">GZH47_32445</name>
</gene>
<dbReference type="Proteomes" id="UP000479114">
    <property type="component" value="Chromosome"/>
</dbReference>
<proteinExistence type="predicted"/>
<dbReference type="InterPro" id="IPR032710">
    <property type="entry name" value="NTF2-like_dom_sf"/>
</dbReference>
<accession>A0A6C0PB59</accession>
<dbReference type="EMBL" id="CP048287">
    <property type="protein sequence ID" value="QHW35595.1"/>
    <property type="molecule type" value="Genomic_DNA"/>
</dbReference>
<dbReference type="KEGG" id="prz:GZH47_31265"/>
<reference evidence="3 4" key="1">
    <citation type="submission" date="2020-02" db="EMBL/GenBank/DDBJ databases">
        <title>Paenibacillus sp. nov., isolated from rhizosphere soil of tomato.</title>
        <authorList>
            <person name="Weon H.-Y."/>
            <person name="Lee S.A."/>
        </authorList>
    </citation>
    <scope>NUCLEOTIDE SEQUENCE [LARGE SCALE GENOMIC DNA]</scope>
    <source>
        <strain evidence="3 4">14171R-81</strain>
        <plasmid evidence="3 4">unnamed1</plasmid>
    </source>
</reference>
<dbReference type="Pfam" id="PF13577">
    <property type="entry name" value="SnoaL_4"/>
    <property type="match status" value="1"/>
</dbReference>
<keyword evidence="4" id="KW-1185">Reference proteome</keyword>
<dbReference type="Gene3D" id="3.10.450.50">
    <property type="match status" value="1"/>
</dbReference>
<dbReference type="Proteomes" id="UP000479114">
    <property type="component" value="Plasmid unnamed1"/>
</dbReference>
<keyword evidence="3" id="KW-0614">Plasmid</keyword>
<sequence>MTHTNEQESQSRLYDRIVELEHVRALRELVDTFSILADQKDTQKQTTLFTADATVDSIVDGNVVSSLRGTDEIGTAFESFLKNFDIVYHFNGQHNVSISGNTAKGTLYCLVDLIATVDGKKINNKSGVHYEDEYVFEDGHWLIAKRTSTFAWQDRQEINT</sequence>
<dbReference type="AlphaFoldDB" id="A0A6C0PB59"/>
<protein>
    <submittedName>
        <fullName evidence="3">Nuclear transport factor 2 family protein</fullName>
    </submittedName>
</protein>
<dbReference type="RefSeq" id="WP_162644985.1">
    <property type="nucleotide sequence ID" value="NZ_CP048286.1"/>
</dbReference>
<evidence type="ECO:0000259" key="1">
    <source>
        <dbReference type="Pfam" id="PF13577"/>
    </source>
</evidence>
<dbReference type="InterPro" id="IPR037401">
    <property type="entry name" value="SnoaL-like"/>
</dbReference>
<evidence type="ECO:0000313" key="4">
    <source>
        <dbReference type="Proteomes" id="UP000479114"/>
    </source>
</evidence>
<organism evidence="3 4">
    <name type="scientific">Paenibacillus rhizovicinus</name>
    <dbReference type="NCBI Taxonomy" id="2704463"/>
    <lineage>
        <taxon>Bacteria</taxon>
        <taxon>Bacillati</taxon>
        <taxon>Bacillota</taxon>
        <taxon>Bacilli</taxon>
        <taxon>Bacillales</taxon>
        <taxon>Paenibacillaceae</taxon>
        <taxon>Paenibacillus</taxon>
    </lineage>
</organism>
<feature type="domain" description="SnoaL-like" evidence="1">
    <location>
        <begin position="19"/>
        <end position="147"/>
    </location>
</feature>
<dbReference type="EMBL" id="CP048286">
    <property type="protein sequence ID" value="QHW34833.1"/>
    <property type="molecule type" value="Genomic_DNA"/>
</dbReference>
<dbReference type="KEGG" id="prz:GZH47_32445"/>
<evidence type="ECO:0000313" key="3">
    <source>
        <dbReference type="EMBL" id="QHW35595.1"/>
    </source>
</evidence>
<geneLocation type="plasmid" evidence="3 4">
    <name>unnamed1</name>
</geneLocation>
<name>A0A6C0PB59_9BACL</name>
<dbReference type="SUPFAM" id="SSF54427">
    <property type="entry name" value="NTF2-like"/>
    <property type="match status" value="1"/>
</dbReference>
<evidence type="ECO:0000313" key="2">
    <source>
        <dbReference type="EMBL" id="QHW34833.1"/>
    </source>
</evidence>